<dbReference type="AlphaFoldDB" id="A0A9D4HZ79"/>
<evidence type="ECO:0000256" key="1">
    <source>
        <dbReference type="SAM" id="MobiDB-lite"/>
    </source>
</evidence>
<organism evidence="2 3">
    <name type="scientific">Dreissena polymorpha</name>
    <name type="common">Zebra mussel</name>
    <name type="synonym">Mytilus polymorpha</name>
    <dbReference type="NCBI Taxonomy" id="45954"/>
    <lineage>
        <taxon>Eukaryota</taxon>
        <taxon>Metazoa</taxon>
        <taxon>Spiralia</taxon>
        <taxon>Lophotrochozoa</taxon>
        <taxon>Mollusca</taxon>
        <taxon>Bivalvia</taxon>
        <taxon>Autobranchia</taxon>
        <taxon>Heteroconchia</taxon>
        <taxon>Euheterodonta</taxon>
        <taxon>Imparidentia</taxon>
        <taxon>Neoheterodontei</taxon>
        <taxon>Myida</taxon>
        <taxon>Dreissenoidea</taxon>
        <taxon>Dreissenidae</taxon>
        <taxon>Dreissena</taxon>
    </lineage>
</organism>
<dbReference type="EMBL" id="JAIWYP010000011">
    <property type="protein sequence ID" value="KAH3738339.1"/>
    <property type="molecule type" value="Genomic_DNA"/>
</dbReference>
<keyword evidence="3" id="KW-1185">Reference proteome</keyword>
<comment type="caution">
    <text evidence="2">The sequence shown here is derived from an EMBL/GenBank/DDBJ whole genome shotgun (WGS) entry which is preliminary data.</text>
</comment>
<sequence length="59" mass="6302">MFGMARKNPVPEPVQDSSTSAASVVKTGESEATDSQVGFICCCCYNCWVPKLLNVSVIC</sequence>
<reference evidence="2" key="2">
    <citation type="submission" date="2020-11" db="EMBL/GenBank/DDBJ databases">
        <authorList>
            <person name="McCartney M.A."/>
            <person name="Auch B."/>
            <person name="Kono T."/>
            <person name="Mallez S."/>
            <person name="Becker A."/>
            <person name="Gohl D.M."/>
            <person name="Silverstein K.A.T."/>
            <person name="Koren S."/>
            <person name="Bechman K.B."/>
            <person name="Herman A."/>
            <person name="Abrahante J.E."/>
            <person name="Garbe J."/>
        </authorList>
    </citation>
    <scope>NUCLEOTIDE SEQUENCE</scope>
    <source>
        <strain evidence="2">Duluth1</strain>
        <tissue evidence="2">Whole animal</tissue>
    </source>
</reference>
<feature type="region of interest" description="Disordered" evidence="1">
    <location>
        <begin position="1"/>
        <end position="25"/>
    </location>
</feature>
<name>A0A9D4HZ79_DREPO</name>
<proteinExistence type="predicted"/>
<dbReference type="Proteomes" id="UP000828390">
    <property type="component" value="Unassembled WGS sequence"/>
</dbReference>
<protein>
    <submittedName>
        <fullName evidence="2">Uncharacterized protein</fullName>
    </submittedName>
</protein>
<accession>A0A9D4HZ79</accession>
<evidence type="ECO:0000313" key="3">
    <source>
        <dbReference type="Proteomes" id="UP000828390"/>
    </source>
</evidence>
<gene>
    <name evidence="2" type="ORF">DPMN_044973</name>
</gene>
<evidence type="ECO:0000313" key="2">
    <source>
        <dbReference type="EMBL" id="KAH3738339.1"/>
    </source>
</evidence>
<reference evidence="2" key="1">
    <citation type="journal article" date="2019" name="bioRxiv">
        <title>The Genome of the Zebra Mussel, Dreissena polymorpha: A Resource for Invasive Species Research.</title>
        <authorList>
            <person name="McCartney M.A."/>
            <person name="Auch B."/>
            <person name="Kono T."/>
            <person name="Mallez S."/>
            <person name="Zhang Y."/>
            <person name="Obille A."/>
            <person name="Becker A."/>
            <person name="Abrahante J.E."/>
            <person name="Garbe J."/>
            <person name="Badalamenti J.P."/>
            <person name="Herman A."/>
            <person name="Mangelson H."/>
            <person name="Liachko I."/>
            <person name="Sullivan S."/>
            <person name="Sone E.D."/>
            <person name="Koren S."/>
            <person name="Silverstein K.A.T."/>
            <person name="Beckman K.B."/>
            <person name="Gohl D.M."/>
        </authorList>
    </citation>
    <scope>NUCLEOTIDE SEQUENCE</scope>
    <source>
        <strain evidence="2">Duluth1</strain>
        <tissue evidence="2">Whole animal</tissue>
    </source>
</reference>